<name>A0ABQ1R797_9ALTE</name>
<dbReference type="EMBL" id="BMGJ01000003">
    <property type="protein sequence ID" value="GGD58502.1"/>
    <property type="molecule type" value="Genomic_DNA"/>
</dbReference>
<gene>
    <name evidence="1" type="ORF">GCM10011357_12260</name>
</gene>
<dbReference type="Gene3D" id="3.40.50.1240">
    <property type="entry name" value="Phosphoglycerate mutase-like"/>
    <property type="match status" value="1"/>
</dbReference>
<proteinExistence type="predicted"/>
<keyword evidence="2" id="KW-1185">Reference proteome</keyword>
<dbReference type="CDD" id="cd07067">
    <property type="entry name" value="HP_PGM_like"/>
    <property type="match status" value="1"/>
</dbReference>
<dbReference type="SMART" id="SM00855">
    <property type="entry name" value="PGAM"/>
    <property type="match status" value="1"/>
</dbReference>
<evidence type="ECO:0000313" key="2">
    <source>
        <dbReference type="Proteomes" id="UP000614272"/>
    </source>
</evidence>
<evidence type="ECO:0000313" key="1">
    <source>
        <dbReference type="EMBL" id="GGD58502.1"/>
    </source>
</evidence>
<dbReference type="SUPFAM" id="SSF53254">
    <property type="entry name" value="Phosphoglycerate mutase-like"/>
    <property type="match status" value="1"/>
</dbReference>
<evidence type="ECO:0008006" key="3">
    <source>
        <dbReference type="Google" id="ProtNLM"/>
    </source>
</evidence>
<protein>
    <recommendedName>
        <fullName evidence="3">Histidine phosphatase family protein</fullName>
    </recommendedName>
</protein>
<dbReference type="InterPro" id="IPR013078">
    <property type="entry name" value="His_Pase_superF_clade-1"/>
</dbReference>
<dbReference type="InterPro" id="IPR029033">
    <property type="entry name" value="His_PPase_superfam"/>
</dbReference>
<dbReference type="RefSeq" id="WP_099035588.1">
    <property type="nucleotide sequence ID" value="NZ_BMGJ01000003.1"/>
</dbReference>
<reference evidence="2" key="1">
    <citation type="journal article" date="2019" name="Int. J. Syst. Evol. Microbiol.">
        <title>The Global Catalogue of Microorganisms (GCM) 10K type strain sequencing project: providing services to taxonomists for standard genome sequencing and annotation.</title>
        <authorList>
            <consortium name="The Broad Institute Genomics Platform"/>
            <consortium name="The Broad Institute Genome Sequencing Center for Infectious Disease"/>
            <person name="Wu L."/>
            <person name="Ma J."/>
        </authorList>
    </citation>
    <scope>NUCLEOTIDE SEQUENCE [LARGE SCALE GENOMIC DNA]</scope>
    <source>
        <strain evidence="2">CGMCC 1.12923</strain>
    </source>
</reference>
<organism evidence="1 2">
    <name type="scientific">Lacimicrobium alkaliphilum</name>
    <dbReference type="NCBI Taxonomy" id="1526571"/>
    <lineage>
        <taxon>Bacteria</taxon>
        <taxon>Pseudomonadati</taxon>
        <taxon>Pseudomonadota</taxon>
        <taxon>Gammaproteobacteria</taxon>
        <taxon>Alteromonadales</taxon>
        <taxon>Alteromonadaceae</taxon>
        <taxon>Lacimicrobium</taxon>
    </lineage>
</organism>
<dbReference type="Pfam" id="PF00300">
    <property type="entry name" value="His_Phos_1"/>
    <property type="match status" value="1"/>
</dbReference>
<dbReference type="Proteomes" id="UP000614272">
    <property type="component" value="Unassembled WGS sequence"/>
</dbReference>
<sequence length="156" mass="17897">MKILLALLLLVSQPLWAAEYDLYLLRHAQKQDDGSKNPLLTDNGRQQAQRLARLLQHADIHRIYSTDYRRTRETVSALSQRIDVKVVHYDPSRLDEFAVNLKQRGETAVIVGHSNTTPQLIEILGGQADAMDESDYGDLYQLQMHQNNVRTVRFSL</sequence>
<accession>A0ABQ1R797</accession>
<comment type="caution">
    <text evidence="1">The sequence shown here is derived from an EMBL/GenBank/DDBJ whole genome shotgun (WGS) entry which is preliminary data.</text>
</comment>